<dbReference type="GO" id="GO:0016887">
    <property type="term" value="F:ATP hydrolysis activity"/>
    <property type="evidence" value="ECO:0007669"/>
    <property type="project" value="InterPro"/>
</dbReference>
<dbReference type="InterPro" id="IPR027417">
    <property type="entry name" value="P-loop_NTPase"/>
</dbReference>
<feature type="domain" description="AAA+ ATPase" evidence="1">
    <location>
        <begin position="406"/>
        <end position="538"/>
    </location>
</feature>
<dbReference type="Gene3D" id="3.40.50.300">
    <property type="entry name" value="P-loop containing nucleotide triphosphate hydrolases"/>
    <property type="match status" value="1"/>
</dbReference>
<dbReference type="GO" id="GO:0005524">
    <property type="term" value="F:ATP binding"/>
    <property type="evidence" value="ECO:0007669"/>
    <property type="project" value="InterPro"/>
</dbReference>
<keyword evidence="3" id="KW-1185">Reference proteome</keyword>
<dbReference type="PANTHER" id="PTHR46411:SF3">
    <property type="entry name" value="AAA+ ATPASE DOMAIN-CONTAINING PROTEIN"/>
    <property type="match status" value="1"/>
</dbReference>
<dbReference type="Proteomes" id="UP000243515">
    <property type="component" value="Unassembled WGS sequence"/>
</dbReference>
<accession>A0A232LWJ3</accession>
<dbReference type="EMBL" id="NPHW01004279">
    <property type="protein sequence ID" value="OXV08167.1"/>
    <property type="molecule type" value="Genomic_DNA"/>
</dbReference>
<dbReference type="SMART" id="SM00382">
    <property type="entry name" value="AAA"/>
    <property type="match status" value="1"/>
</dbReference>
<proteinExistence type="predicted"/>
<protein>
    <recommendedName>
        <fullName evidence="1">AAA+ ATPase domain-containing protein</fullName>
    </recommendedName>
</protein>
<evidence type="ECO:0000259" key="1">
    <source>
        <dbReference type="SMART" id="SM00382"/>
    </source>
</evidence>
<dbReference type="OrthoDB" id="10042665at2759"/>
<evidence type="ECO:0000313" key="3">
    <source>
        <dbReference type="Proteomes" id="UP000243515"/>
    </source>
</evidence>
<dbReference type="Pfam" id="PF22942">
    <property type="entry name" value="DUF7025"/>
    <property type="match status" value="1"/>
</dbReference>
<dbReference type="InterPro" id="IPR054289">
    <property type="entry name" value="DUF7025"/>
</dbReference>
<gene>
    <name evidence="2" type="ORF">Egran_04069</name>
</gene>
<dbReference type="Pfam" id="PF00004">
    <property type="entry name" value="AAA"/>
    <property type="match status" value="1"/>
</dbReference>
<comment type="caution">
    <text evidence="2">The sequence shown here is derived from an EMBL/GenBank/DDBJ whole genome shotgun (WGS) entry which is preliminary data.</text>
</comment>
<sequence>MADIGKLCTIRIYTVREGKDGGPTTTVKDGLDQDDVFGSDASHALVSKRVFNGKGALEQTTLLINSPHLLRLCRDIIKFYPTVPADFKSPFELESPFQMLYHYWDDLVQARDTLMGKDDDEARLHLSLLLDFMHIQLGPDRARVQSMLTKGHISYSLLWTIFRPGSLIYTEIQSQPWLLRLEKTAYEENQRIGKFIEVHCSYTDYDGSNVGRASHVIQILQKTYFAAENPCQVTRLPTFPREFVEKGEELEDRLVERGNKFLSLTGLLVRKYDGLALYLKEPPDEIYVPDMSEWPGVWLPYMETGRIVLDRKTFREENNNEQVSLSPHDSTDRTDSLLCPPYTYGYSLGRKDWCRFHVDYISEIDWNKNAFDSLFIKEEQKALLQALVSSHVFPENARDQALQKGKGLAILLHGSPGSGKTFTAEVSAEATGRALFSTAMGDLNHWNNACFFERRLRRILQYATIWKAVVLIDEADVFLEARSEGPGDTADRNSLVAVFLRNLEYFSGIVFLTSNRVHVFDQAMKSRIHLALEYTPPNIEMRKQIWVKTFSYIPPAELGFNIEDDIDILVEDEINGREITNTANTARTLARFKREKLQRRHLEIVLNVRRDFENGIKRTRDLCLKHQSVEVAGSTPKVNAFDPTL</sequence>
<dbReference type="PANTHER" id="PTHR46411">
    <property type="entry name" value="FAMILY ATPASE, PUTATIVE-RELATED"/>
    <property type="match status" value="1"/>
</dbReference>
<organism evidence="2 3">
    <name type="scientific">Elaphomyces granulatus</name>
    <dbReference type="NCBI Taxonomy" id="519963"/>
    <lineage>
        <taxon>Eukaryota</taxon>
        <taxon>Fungi</taxon>
        <taxon>Dikarya</taxon>
        <taxon>Ascomycota</taxon>
        <taxon>Pezizomycotina</taxon>
        <taxon>Eurotiomycetes</taxon>
        <taxon>Eurotiomycetidae</taxon>
        <taxon>Eurotiales</taxon>
        <taxon>Elaphomycetaceae</taxon>
        <taxon>Elaphomyces</taxon>
    </lineage>
</organism>
<name>A0A232LWJ3_9EURO</name>
<dbReference type="InterPro" id="IPR003593">
    <property type="entry name" value="AAA+_ATPase"/>
</dbReference>
<dbReference type="InterPro" id="IPR003959">
    <property type="entry name" value="ATPase_AAA_core"/>
</dbReference>
<reference evidence="2 3" key="1">
    <citation type="journal article" date="2015" name="Environ. Microbiol.">
        <title>Metagenome sequence of Elaphomyces granulatus from sporocarp tissue reveals Ascomycota ectomycorrhizal fingerprints of genome expansion and a Proteobacteria-rich microbiome.</title>
        <authorList>
            <person name="Quandt C.A."/>
            <person name="Kohler A."/>
            <person name="Hesse C.N."/>
            <person name="Sharpton T.J."/>
            <person name="Martin F."/>
            <person name="Spatafora J.W."/>
        </authorList>
    </citation>
    <scope>NUCLEOTIDE SEQUENCE [LARGE SCALE GENOMIC DNA]</scope>
    <source>
        <strain evidence="2 3">OSC145934</strain>
    </source>
</reference>
<dbReference type="SUPFAM" id="SSF52540">
    <property type="entry name" value="P-loop containing nucleoside triphosphate hydrolases"/>
    <property type="match status" value="1"/>
</dbReference>
<dbReference type="AlphaFoldDB" id="A0A232LWJ3"/>
<evidence type="ECO:0000313" key="2">
    <source>
        <dbReference type="EMBL" id="OXV08167.1"/>
    </source>
</evidence>